<dbReference type="EMBL" id="CABVMM010000001">
    <property type="protein sequence ID" value="VVU99045.1"/>
    <property type="molecule type" value="Genomic_DNA"/>
</dbReference>
<keyword evidence="2" id="KW-1185">Reference proteome</keyword>
<accession>A0AC61Y3M4</accession>
<comment type="caution">
    <text evidence="1">The sequence shown here is derived from an EMBL/GenBank/DDBJ whole genome shotgun (WGS) entry which is preliminary data.</text>
</comment>
<proteinExistence type="predicted"/>
<sequence length="40" mass="4883">MKIKKGIGEEFLEHLDIYFKRIPKHPKHFPKKENPTEKHL</sequence>
<name>A0AC61Y3M4_9FLAO</name>
<evidence type="ECO:0000313" key="2">
    <source>
        <dbReference type="Proteomes" id="UP000356253"/>
    </source>
</evidence>
<organism evidence="1 2">
    <name type="scientific">Mesonia oceanica</name>
    <dbReference type="NCBI Taxonomy" id="2687242"/>
    <lineage>
        <taxon>Bacteria</taxon>
        <taxon>Pseudomonadati</taxon>
        <taxon>Bacteroidota</taxon>
        <taxon>Flavobacteriia</taxon>
        <taxon>Flavobacteriales</taxon>
        <taxon>Flavobacteriaceae</taxon>
        <taxon>Mesonia</taxon>
    </lineage>
</organism>
<evidence type="ECO:0000313" key="1">
    <source>
        <dbReference type="EMBL" id="VVU99045.1"/>
    </source>
</evidence>
<gene>
    <name evidence="1" type="ORF">FVB9532_00295</name>
</gene>
<dbReference type="Proteomes" id="UP000356253">
    <property type="component" value="Unassembled WGS sequence"/>
</dbReference>
<reference evidence="1" key="1">
    <citation type="submission" date="2019-09" db="EMBL/GenBank/DDBJ databases">
        <authorList>
            <person name="Rodrigo-Torres L."/>
            <person name="Arahal R. D."/>
            <person name="Lucena T."/>
        </authorList>
    </citation>
    <scope>NUCLEOTIDE SEQUENCE</scope>
    <source>
        <strain evidence="1">ISS653</strain>
    </source>
</reference>
<protein>
    <submittedName>
        <fullName evidence="1">Uncharacterized protein</fullName>
    </submittedName>
</protein>